<dbReference type="RefSeq" id="WP_378063317.1">
    <property type="nucleotide sequence ID" value="NZ_JBHSXS010000007.1"/>
</dbReference>
<dbReference type="Gene3D" id="1.10.510.10">
    <property type="entry name" value="Transferase(Phosphotransferase) domain 1"/>
    <property type="match status" value="1"/>
</dbReference>
<evidence type="ECO:0000259" key="1">
    <source>
        <dbReference type="PROSITE" id="PS50011"/>
    </source>
</evidence>
<proteinExistence type="predicted"/>
<accession>A0ABW2CJ37</accession>
<sequence>MTDRPPASRAPSAGDLGLDEALARLDRVRTPADLFGSDGADAARLYKRLARLVHPDMTGGRTGDAFARLNELWRAYTEAASPAIGTGRATYRLGARAHRGDLADLFHLTRDTGGGPARLLLKLPRDPRDNDLMRREAAALRRLRAKGDPRYRPYVPHLADSFGHVDAVTRAERQGNVLVALDGFRTLAEVRAAYPGGVDPRDAAWMWRRLLVALGHAHRAGVVHGAVLPEHVLVHPEEHGLVLADWCYSVPDDDPAGHVPAMVDRHADLYAPEVPAREPASPATDVHMATRCMTALVGDGAPEPMRAFARGCTLPAQRRRPGDAWRLLAEFDGLLERLYGPRRFRPFTMPPA</sequence>
<feature type="domain" description="Protein kinase" evidence="1">
    <location>
        <begin position="91"/>
        <end position="352"/>
    </location>
</feature>
<organism evidence="2 3">
    <name type="scientific">Actinomadura yumaensis</name>
    <dbReference type="NCBI Taxonomy" id="111807"/>
    <lineage>
        <taxon>Bacteria</taxon>
        <taxon>Bacillati</taxon>
        <taxon>Actinomycetota</taxon>
        <taxon>Actinomycetes</taxon>
        <taxon>Streptosporangiales</taxon>
        <taxon>Thermomonosporaceae</taxon>
        <taxon>Actinomadura</taxon>
    </lineage>
</organism>
<evidence type="ECO:0000313" key="3">
    <source>
        <dbReference type="Proteomes" id="UP001596380"/>
    </source>
</evidence>
<dbReference type="EMBL" id="JBHSXS010000007">
    <property type="protein sequence ID" value="MFC6881245.1"/>
    <property type="molecule type" value="Genomic_DNA"/>
</dbReference>
<dbReference type="PROSITE" id="PS50011">
    <property type="entry name" value="PROTEIN_KINASE_DOM"/>
    <property type="match status" value="1"/>
</dbReference>
<dbReference type="SUPFAM" id="SSF56112">
    <property type="entry name" value="Protein kinase-like (PK-like)"/>
    <property type="match status" value="1"/>
</dbReference>
<reference evidence="3" key="1">
    <citation type="journal article" date="2019" name="Int. J. Syst. Evol. Microbiol.">
        <title>The Global Catalogue of Microorganisms (GCM) 10K type strain sequencing project: providing services to taxonomists for standard genome sequencing and annotation.</title>
        <authorList>
            <consortium name="The Broad Institute Genomics Platform"/>
            <consortium name="The Broad Institute Genome Sequencing Center for Infectious Disease"/>
            <person name="Wu L."/>
            <person name="Ma J."/>
        </authorList>
    </citation>
    <scope>NUCLEOTIDE SEQUENCE [LARGE SCALE GENOMIC DNA]</scope>
    <source>
        <strain evidence="3">JCM 3369</strain>
    </source>
</reference>
<gene>
    <name evidence="2" type="ORF">ACFQKB_15870</name>
</gene>
<comment type="caution">
    <text evidence="2">The sequence shown here is derived from an EMBL/GenBank/DDBJ whole genome shotgun (WGS) entry which is preliminary data.</text>
</comment>
<name>A0ABW2CJ37_9ACTN</name>
<dbReference type="InterPro" id="IPR011009">
    <property type="entry name" value="Kinase-like_dom_sf"/>
</dbReference>
<dbReference type="InterPro" id="IPR000719">
    <property type="entry name" value="Prot_kinase_dom"/>
</dbReference>
<evidence type="ECO:0000313" key="2">
    <source>
        <dbReference type="EMBL" id="MFC6881245.1"/>
    </source>
</evidence>
<dbReference type="Proteomes" id="UP001596380">
    <property type="component" value="Unassembled WGS sequence"/>
</dbReference>
<keyword evidence="3" id="KW-1185">Reference proteome</keyword>
<protein>
    <submittedName>
        <fullName evidence="2">Molecular chaperone DnaJ</fullName>
    </submittedName>
</protein>